<dbReference type="AlphaFoldDB" id="A0A915KV98"/>
<name>A0A915KV98_ROMCU</name>
<protein>
    <submittedName>
        <fullName evidence="2">Uncharacterized protein</fullName>
    </submittedName>
</protein>
<evidence type="ECO:0000313" key="2">
    <source>
        <dbReference type="WBParaSite" id="nRc.2.0.1.t42856-RA"/>
    </source>
</evidence>
<keyword evidence="1" id="KW-1185">Reference proteome</keyword>
<organism evidence="1 2">
    <name type="scientific">Romanomermis culicivorax</name>
    <name type="common">Nematode worm</name>
    <dbReference type="NCBI Taxonomy" id="13658"/>
    <lineage>
        <taxon>Eukaryota</taxon>
        <taxon>Metazoa</taxon>
        <taxon>Ecdysozoa</taxon>
        <taxon>Nematoda</taxon>
        <taxon>Enoplea</taxon>
        <taxon>Dorylaimia</taxon>
        <taxon>Mermithida</taxon>
        <taxon>Mermithoidea</taxon>
        <taxon>Mermithidae</taxon>
        <taxon>Romanomermis</taxon>
    </lineage>
</organism>
<proteinExistence type="predicted"/>
<sequence length="83" mass="9591">MIYWVAYVDKVMCRTQRSCIIIRPNYEGSNALALQFGWTPYLCMFFKQCETFSSKLVTKFSNETANVSENVSISSFSSLMYDV</sequence>
<dbReference type="Proteomes" id="UP000887565">
    <property type="component" value="Unplaced"/>
</dbReference>
<dbReference type="WBParaSite" id="nRc.2.0.1.t42856-RA">
    <property type="protein sequence ID" value="nRc.2.0.1.t42856-RA"/>
    <property type="gene ID" value="nRc.2.0.1.g42856"/>
</dbReference>
<reference evidence="2" key="1">
    <citation type="submission" date="2022-11" db="UniProtKB">
        <authorList>
            <consortium name="WormBaseParasite"/>
        </authorList>
    </citation>
    <scope>IDENTIFICATION</scope>
</reference>
<accession>A0A915KV98</accession>
<evidence type="ECO:0000313" key="1">
    <source>
        <dbReference type="Proteomes" id="UP000887565"/>
    </source>
</evidence>